<evidence type="ECO:0000313" key="14">
    <source>
        <dbReference type="EMBL" id="KAG5648516.1"/>
    </source>
</evidence>
<keyword evidence="9" id="KW-1015">Disulfide bond</keyword>
<dbReference type="PANTHER" id="PTHR21622">
    <property type="entry name" value="COILED-COIL-HELIX-COILED-COIL-HELIX DOMAIN CONTAINING 4"/>
    <property type="match status" value="1"/>
</dbReference>
<evidence type="ECO:0000256" key="12">
    <source>
        <dbReference type="SAM" id="MobiDB-lite"/>
    </source>
</evidence>
<evidence type="ECO:0000256" key="4">
    <source>
        <dbReference type="ARBA" id="ARBA00022448"/>
    </source>
</evidence>
<evidence type="ECO:0000256" key="8">
    <source>
        <dbReference type="ARBA" id="ARBA00023128"/>
    </source>
</evidence>
<feature type="domain" description="CHCH" evidence="13">
    <location>
        <begin position="155"/>
        <end position="190"/>
    </location>
</feature>
<reference evidence="14" key="1">
    <citation type="submission" date="2020-07" db="EMBL/GenBank/DDBJ databases">
        <authorList>
            <person name="Nieuwenhuis M."/>
            <person name="Van De Peppel L.J.J."/>
        </authorList>
    </citation>
    <scope>NUCLEOTIDE SEQUENCE</scope>
    <source>
        <strain evidence="14">AP01</strain>
        <tissue evidence="14">Mycelium</tissue>
    </source>
</reference>
<keyword evidence="15" id="KW-1185">Reference proteome</keyword>
<dbReference type="InterPro" id="IPR010625">
    <property type="entry name" value="CHCH"/>
</dbReference>
<comment type="cofactor">
    <cofactor evidence="1">
        <name>Cu(2+)</name>
        <dbReference type="ChEBI" id="CHEBI:29036"/>
    </cofactor>
</comment>
<feature type="region of interest" description="Disordered" evidence="12">
    <location>
        <begin position="100"/>
        <end position="134"/>
    </location>
</feature>
<evidence type="ECO:0000256" key="6">
    <source>
        <dbReference type="ARBA" id="ARBA00023002"/>
    </source>
</evidence>
<comment type="caution">
    <text evidence="14">The sequence shown here is derived from an EMBL/GenBank/DDBJ whole genome shotgun (WGS) entry which is preliminary data.</text>
</comment>
<dbReference type="PROSITE" id="PS51808">
    <property type="entry name" value="CHCH"/>
    <property type="match status" value="1"/>
</dbReference>
<feature type="region of interest" description="Disordered" evidence="12">
    <location>
        <begin position="198"/>
        <end position="264"/>
    </location>
</feature>
<protein>
    <recommendedName>
        <fullName evidence="3">Mitochondrial intermembrane space import and assembly protein 40</fullName>
    </recommendedName>
    <alternativeName>
        <fullName evidence="11">Mitochondrial import inner membrane translocase TIM40</fullName>
    </alternativeName>
</protein>
<dbReference type="Pfam" id="PF06747">
    <property type="entry name" value="CHCH"/>
    <property type="match status" value="1"/>
</dbReference>
<evidence type="ECO:0000259" key="13">
    <source>
        <dbReference type="Pfam" id="PF06747"/>
    </source>
</evidence>
<keyword evidence="5" id="KW-0653">Protein transport</keyword>
<dbReference type="OrthoDB" id="7481291at2759"/>
<evidence type="ECO:0000256" key="10">
    <source>
        <dbReference type="ARBA" id="ARBA00023284"/>
    </source>
</evidence>
<evidence type="ECO:0000256" key="2">
    <source>
        <dbReference type="ARBA" id="ARBA00004164"/>
    </source>
</evidence>
<keyword evidence="7" id="KW-0811">Translocation</keyword>
<proteinExistence type="predicted"/>
<feature type="region of interest" description="Disordered" evidence="12">
    <location>
        <begin position="59"/>
        <end position="85"/>
    </location>
</feature>
<evidence type="ECO:0000256" key="11">
    <source>
        <dbReference type="ARBA" id="ARBA00033150"/>
    </source>
</evidence>
<organism evidence="14 15">
    <name type="scientific">Asterophora parasitica</name>
    <dbReference type="NCBI Taxonomy" id="117018"/>
    <lineage>
        <taxon>Eukaryota</taxon>
        <taxon>Fungi</taxon>
        <taxon>Dikarya</taxon>
        <taxon>Basidiomycota</taxon>
        <taxon>Agaricomycotina</taxon>
        <taxon>Agaricomycetes</taxon>
        <taxon>Agaricomycetidae</taxon>
        <taxon>Agaricales</taxon>
        <taxon>Tricholomatineae</taxon>
        <taxon>Lyophyllaceae</taxon>
        <taxon>Asterophora</taxon>
    </lineage>
</organism>
<dbReference type="EMBL" id="JABCKV010000002">
    <property type="protein sequence ID" value="KAG5648516.1"/>
    <property type="molecule type" value="Genomic_DNA"/>
</dbReference>
<dbReference type="Proteomes" id="UP000775547">
    <property type="component" value="Unassembled WGS sequence"/>
</dbReference>
<keyword evidence="4" id="KW-0813">Transport</keyword>
<evidence type="ECO:0000256" key="9">
    <source>
        <dbReference type="ARBA" id="ARBA00023157"/>
    </source>
</evidence>
<evidence type="ECO:0000256" key="3">
    <source>
        <dbReference type="ARBA" id="ARBA00013714"/>
    </source>
</evidence>
<accession>A0A9P7GEK2</accession>
<feature type="compositionally biased region" description="Acidic residues" evidence="12">
    <location>
        <begin position="198"/>
        <end position="207"/>
    </location>
</feature>
<sequence>MFSRFTRLPLRRCLHTHPSSHSQSFNRLGITLGASAAATATYLAWRLTSDSQSIRLDSATKLPPSHRSSQSPPPEPIPRPSALEPEAPFVKDSTLITETTSTTFEDSDGTAQASTTNAEGEAAPEDAGQGGAFNPVTGEINWDCPCLGGMAHGPCGAQFREAFSCFVFSEEEPKGINCVEKFKAMQDCFREHPDVYGDEIMDDDDDEPPKVPEGAEVITPETNTTAEPTLVPETNAEPVPVPETNAAPETTKPKPRKPPTQTLA</sequence>
<evidence type="ECO:0000256" key="1">
    <source>
        <dbReference type="ARBA" id="ARBA00001973"/>
    </source>
</evidence>
<keyword evidence="6" id="KW-0560">Oxidoreductase</keyword>
<dbReference type="Gene3D" id="1.10.287.2900">
    <property type="match status" value="1"/>
</dbReference>
<dbReference type="GO" id="GO:0005743">
    <property type="term" value="C:mitochondrial inner membrane"/>
    <property type="evidence" value="ECO:0007669"/>
    <property type="project" value="UniProtKB-SubCell"/>
</dbReference>
<name>A0A9P7GEK2_9AGAR</name>
<evidence type="ECO:0000256" key="7">
    <source>
        <dbReference type="ARBA" id="ARBA00023010"/>
    </source>
</evidence>
<gene>
    <name evidence="14" type="ORF">DXG03_003127</name>
</gene>
<keyword evidence="10" id="KW-0676">Redox-active center</keyword>
<comment type="subcellular location">
    <subcellularLocation>
        <location evidence="2">Mitochondrion inner membrane</location>
        <topology evidence="2">Single-pass type II membrane protein</topology>
        <orientation evidence="2">Intermembrane side</orientation>
    </subcellularLocation>
</comment>
<evidence type="ECO:0000313" key="15">
    <source>
        <dbReference type="Proteomes" id="UP000775547"/>
    </source>
</evidence>
<dbReference type="GO" id="GO:0045041">
    <property type="term" value="P:protein import into mitochondrial intermembrane space"/>
    <property type="evidence" value="ECO:0007669"/>
    <property type="project" value="InterPro"/>
</dbReference>
<dbReference type="GO" id="GO:0005758">
    <property type="term" value="C:mitochondrial intermembrane space"/>
    <property type="evidence" value="ECO:0007669"/>
    <property type="project" value="TreeGrafter"/>
</dbReference>
<reference evidence="14" key="2">
    <citation type="submission" date="2021-10" db="EMBL/GenBank/DDBJ databases">
        <title>Phylogenomics reveals ancestral predisposition of the termite-cultivated fungus Termitomyces towards a domesticated lifestyle.</title>
        <authorList>
            <person name="Auxier B."/>
            <person name="Grum-Grzhimaylo A."/>
            <person name="Cardenas M.E."/>
            <person name="Lodge J.D."/>
            <person name="Laessoe T."/>
            <person name="Pedersen O."/>
            <person name="Smith M.E."/>
            <person name="Kuyper T.W."/>
            <person name="Franco-Molano E.A."/>
            <person name="Baroni T.J."/>
            <person name="Aanen D.K."/>
        </authorList>
    </citation>
    <scope>NUCLEOTIDE SEQUENCE</scope>
    <source>
        <strain evidence="14">AP01</strain>
        <tissue evidence="14">Mycelium</tissue>
    </source>
</reference>
<dbReference type="GO" id="GO:0015035">
    <property type="term" value="F:protein-disulfide reductase activity"/>
    <property type="evidence" value="ECO:0007669"/>
    <property type="project" value="InterPro"/>
</dbReference>
<dbReference type="InterPro" id="IPR039289">
    <property type="entry name" value="CHCHD4"/>
</dbReference>
<dbReference type="AlphaFoldDB" id="A0A9P7GEK2"/>
<keyword evidence="8" id="KW-0496">Mitochondrion</keyword>
<evidence type="ECO:0000256" key="5">
    <source>
        <dbReference type="ARBA" id="ARBA00022927"/>
    </source>
</evidence>
<dbReference type="PANTHER" id="PTHR21622:SF0">
    <property type="entry name" value="COILED-COIL-HELIX-COILED-COIL-HELIX DOMAIN CONTAINING 4"/>
    <property type="match status" value="1"/>
</dbReference>